<accession>A0A6C0DSB3</accession>
<sequence>MSFYNDNKELFLDPTTKQYGSHMVMTNVKKETKVKYINIDTRFRDEYNYFDPVNYNLTLPERITDVKRMRVKSVEIPIVYYNISSQNSNNVFLITNTVTNTNYVITILDGYYSAQTLVTEINSELSKANITDITFSIVNNKSIFTVNSGSTNTYSIRFDVNSSGLADRWNVKNKLGWTIGFRKTEAQYQTNTTYVANYNISKTKSLTSDTFIDLNGPRYLYLAIDEFSRGNQHSFVSPIANSLINKNVIARIPIGNSVGFGNILSGSVENGTLLTDKREYTGKIDILKLNIQLLNESGANISLYGFDFSFCLEIEHE</sequence>
<evidence type="ECO:0000313" key="2">
    <source>
        <dbReference type="EMBL" id="QHT19053.1"/>
    </source>
</evidence>
<dbReference type="AlphaFoldDB" id="A0A6C0DSB3"/>
<dbReference type="Pfam" id="PF19254">
    <property type="entry name" value="DUF5901"/>
    <property type="match status" value="1"/>
</dbReference>
<dbReference type="InterPro" id="IPR045420">
    <property type="entry name" value="DUF5901"/>
</dbReference>
<proteinExistence type="predicted"/>
<name>A0A6C0DSB3_9ZZZZ</name>
<dbReference type="EMBL" id="MN739661">
    <property type="protein sequence ID" value="QHT19053.1"/>
    <property type="molecule type" value="Genomic_DNA"/>
</dbReference>
<protein>
    <recommendedName>
        <fullName evidence="1">DUF5901 domain-containing protein</fullName>
    </recommendedName>
</protein>
<reference evidence="2" key="1">
    <citation type="journal article" date="2020" name="Nature">
        <title>Giant virus diversity and host interactions through global metagenomics.</title>
        <authorList>
            <person name="Schulz F."/>
            <person name="Roux S."/>
            <person name="Paez-Espino D."/>
            <person name="Jungbluth S."/>
            <person name="Walsh D.A."/>
            <person name="Denef V.J."/>
            <person name="McMahon K.D."/>
            <person name="Konstantinidis K.T."/>
            <person name="Eloe-Fadrosh E.A."/>
            <person name="Kyrpides N.C."/>
            <person name="Woyke T."/>
        </authorList>
    </citation>
    <scope>NUCLEOTIDE SEQUENCE</scope>
    <source>
        <strain evidence="2">GVMAG-M-3300023174-49</strain>
    </source>
</reference>
<feature type="domain" description="DUF5901" evidence="1">
    <location>
        <begin position="36"/>
        <end position="228"/>
    </location>
</feature>
<evidence type="ECO:0000259" key="1">
    <source>
        <dbReference type="Pfam" id="PF19254"/>
    </source>
</evidence>
<organism evidence="2">
    <name type="scientific">viral metagenome</name>
    <dbReference type="NCBI Taxonomy" id="1070528"/>
    <lineage>
        <taxon>unclassified sequences</taxon>
        <taxon>metagenomes</taxon>
        <taxon>organismal metagenomes</taxon>
    </lineage>
</organism>